<dbReference type="PANTHER" id="PTHR21567">
    <property type="entry name" value="CLASP"/>
    <property type="match status" value="1"/>
</dbReference>
<dbReference type="GO" id="GO:0005881">
    <property type="term" value="C:cytoplasmic microtubule"/>
    <property type="evidence" value="ECO:0007669"/>
    <property type="project" value="TreeGrafter"/>
</dbReference>
<feature type="region of interest" description="Disordered" evidence="1">
    <location>
        <begin position="378"/>
        <end position="406"/>
    </location>
</feature>
<dbReference type="SMART" id="SM01349">
    <property type="entry name" value="TOG"/>
    <property type="match status" value="2"/>
</dbReference>
<comment type="caution">
    <text evidence="3">The sequence shown here is derived from an EMBL/GenBank/DDBJ whole genome shotgun (WGS) entry which is preliminary data.</text>
</comment>
<dbReference type="PANTHER" id="PTHR21567:SF9">
    <property type="entry name" value="CLIP-ASSOCIATING PROTEIN"/>
    <property type="match status" value="1"/>
</dbReference>
<name>A0A177B4C9_9BILA</name>
<accession>A0A177B4C9</accession>
<dbReference type="OrthoDB" id="46159at2759"/>
<dbReference type="Proteomes" id="UP000078046">
    <property type="component" value="Unassembled WGS sequence"/>
</dbReference>
<evidence type="ECO:0000313" key="4">
    <source>
        <dbReference type="Proteomes" id="UP000078046"/>
    </source>
</evidence>
<dbReference type="GO" id="GO:0005815">
    <property type="term" value="C:microtubule organizing center"/>
    <property type="evidence" value="ECO:0007669"/>
    <property type="project" value="TreeGrafter"/>
</dbReference>
<reference evidence="3 4" key="1">
    <citation type="submission" date="2016-04" db="EMBL/GenBank/DDBJ databases">
        <title>The genome of Intoshia linei affirms orthonectids as highly simplified spiralians.</title>
        <authorList>
            <person name="Mikhailov K.V."/>
            <person name="Slusarev G.S."/>
            <person name="Nikitin M.A."/>
            <person name="Logacheva M.D."/>
            <person name="Penin A."/>
            <person name="Aleoshin V."/>
            <person name="Panchin Y.V."/>
        </authorList>
    </citation>
    <scope>NUCLEOTIDE SEQUENCE [LARGE SCALE GENOMIC DNA]</scope>
    <source>
        <strain evidence="3">Intl2013</strain>
        <tissue evidence="3">Whole animal</tissue>
    </source>
</reference>
<dbReference type="Pfam" id="PF12348">
    <property type="entry name" value="CLASP_N"/>
    <property type="match status" value="2"/>
</dbReference>
<evidence type="ECO:0000256" key="1">
    <source>
        <dbReference type="SAM" id="MobiDB-lite"/>
    </source>
</evidence>
<evidence type="ECO:0000313" key="3">
    <source>
        <dbReference type="EMBL" id="OAF69135.1"/>
    </source>
</evidence>
<dbReference type="GO" id="GO:0090307">
    <property type="term" value="P:mitotic spindle assembly"/>
    <property type="evidence" value="ECO:0007669"/>
    <property type="project" value="TreeGrafter"/>
</dbReference>
<feature type="compositionally biased region" description="Polar residues" evidence="1">
    <location>
        <begin position="380"/>
        <end position="395"/>
    </location>
</feature>
<dbReference type="InterPro" id="IPR016024">
    <property type="entry name" value="ARM-type_fold"/>
</dbReference>
<sequence length="1184" mass="135990">NSNLESSPVSTEQADLIARKNVQKCQEKLIGNNRTKERHLTVGECVRVKRPQLKVYSMLQPLKIVEVIKPGTYKLEDSSVWNGREKENRVSLILIVIKINQNIKYGMQIFDNIEDVNNKLDSTDNLARIECIPKIINFFQECDLSCFNYNTTSFDKLLNHILVMIKNSNFKISSKSMQLLCVIILRIGLDNFRPYFNQFSSTIVDHLGHTKINCRDAAIEAIILLIKSIGNLQNSTDFIVRILNHKSCRIRENVILCLQQMLSDNFTPKNGDTIISFNLQTIISLTKLVTVICTLVSDANPNVRNASTNFLLFLFRIYDKKVISIVQRQNSGNITRLSGIINKMNEIEKTKDHTEYQNKLMQLKQTLASNDYQRPDMKLSSKNVSQSSINTTCSTKRPRTGKKLSTSSLNKLGLRSRRPVTGLRSIQHSQKSSFESIAHDDMTNFVINKFEIEFLKVNKLHFNKKQLEILLNSNQKDLARTNHNFWNERLESLVQLRSITFSVYDSENRDIACVNFMNSSLRSIALNIISTLTDNRSQLIIESTITIAYMAKMIKSKFEIVAEIMITSLISTLANVKCNADASRTCLMYVFENVCSVRLFNALVTSTDCRNPIIHKEVARFLYIILKIWPKSILSKCQHSKISDLIEKFMNDSDQEARRIGRKCFFLVKSFFIPKLTDKLYNKLDESKRKILVREESLVENDDYFIYPRLNPDLSLSKSSVLTTASKIEKSQKTILDKSFSRNASCPNSEKISTSIFTKRINSSEDQCTKISISSKVNTSINKTIDNSVVEFSASEEHPDSLNGETQYLEKLNCNVSMLSHDVNNLNLKTEFTVSAHEVEDEDDNLYESKSEEFTENMVFFGIRGGSHVERLLEFLIHNAIFFEHDLKRRHENDNGVEDFSLSSNVSDDYDVQNVEMKSLMLSINEKYDISKEDYLTNSNIELILEELSNHNKRRLHRVCSFARLLWAFERKNLSEACLNHIQPLCFILIESLSDKYMEIRIVVLLVLRVISVNHWSKISMNGHLILTKIIHVIENDDENPVITAGKLCSIIIAYKMKINKTISCLKVYINRQNYPSNKIALAILINAIKYCTESEVTEYICPLVPLILHSYNDSPISQVRKECVFCLVEIYLVIGNGLLPYIADLRQSKKKLLNIYIKRAVTNKYKSTEKTTLNHFESPLSHK</sequence>
<feature type="domain" description="TOG" evidence="2">
    <location>
        <begin position="104"/>
        <end position="350"/>
    </location>
</feature>
<dbReference type="GO" id="GO:0005876">
    <property type="term" value="C:spindle microtubule"/>
    <property type="evidence" value="ECO:0007669"/>
    <property type="project" value="TreeGrafter"/>
</dbReference>
<dbReference type="EMBL" id="LWCA01000329">
    <property type="protein sequence ID" value="OAF69135.1"/>
    <property type="molecule type" value="Genomic_DNA"/>
</dbReference>
<feature type="non-terminal residue" evidence="3">
    <location>
        <position position="1"/>
    </location>
</feature>
<evidence type="ECO:0000259" key="2">
    <source>
        <dbReference type="SMART" id="SM01349"/>
    </source>
</evidence>
<dbReference type="Gene3D" id="1.25.10.10">
    <property type="entry name" value="Leucine-rich Repeat Variant"/>
    <property type="match status" value="3"/>
</dbReference>
<dbReference type="AlphaFoldDB" id="A0A177B4C9"/>
<dbReference type="InterPro" id="IPR024395">
    <property type="entry name" value="CLASP_N_dom"/>
</dbReference>
<dbReference type="GO" id="GO:0008017">
    <property type="term" value="F:microtubule binding"/>
    <property type="evidence" value="ECO:0007669"/>
    <property type="project" value="TreeGrafter"/>
</dbReference>
<keyword evidence="4" id="KW-1185">Reference proteome</keyword>
<protein>
    <recommendedName>
        <fullName evidence="2">TOG domain-containing protein</fullName>
    </recommendedName>
</protein>
<proteinExistence type="predicted"/>
<gene>
    <name evidence="3" type="ORF">A3Q56_03120</name>
</gene>
<dbReference type="GO" id="GO:0072686">
    <property type="term" value="C:mitotic spindle"/>
    <property type="evidence" value="ECO:0007669"/>
    <property type="project" value="TreeGrafter"/>
</dbReference>
<dbReference type="SUPFAM" id="SSF48371">
    <property type="entry name" value="ARM repeat"/>
    <property type="match status" value="1"/>
</dbReference>
<dbReference type="InterPro" id="IPR034085">
    <property type="entry name" value="TOG"/>
</dbReference>
<organism evidence="3 4">
    <name type="scientific">Intoshia linei</name>
    <dbReference type="NCBI Taxonomy" id="1819745"/>
    <lineage>
        <taxon>Eukaryota</taxon>
        <taxon>Metazoa</taxon>
        <taxon>Spiralia</taxon>
        <taxon>Lophotrochozoa</taxon>
        <taxon>Mesozoa</taxon>
        <taxon>Orthonectida</taxon>
        <taxon>Rhopaluridae</taxon>
        <taxon>Intoshia</taxon>
    </lineage>
</organism>
<dbReference type="InterPro" id="IPR011989">
    <property type="entry name" value="ARM-like"/>
</dbReference>
<feature type="domain" description="TOG" evidence="2">
    <location>
        <begin position="461"/>
        <end position="704"/>
    </location>
</feature>